<dbReference type="EMBL" id="LR797196">
    <property type="protein sequence ID" value="CAB4193013.1"/>
    <property type="molecule type" value="Genomic_DNA"/>
</dbReference>
<protein>
    <submittedName>
        <fullName evidence="3">Uncharacterized protein</fullName>
    </submittedName>
</protein>
<evidence type="ECO:0000256" key="1">
    <source>
        <dbReference type="SAM" id="Phobius"/>
    </source>
</evidence>
<organism evidence="3">
    <name type="scientific">uncultured Caudovirales phage</name>
    <dbReference type="NCBI Taxonomy" id="2100421"/>
    <lineage>
        <taxon>Viruses</taxon>
        <taxon>Duplodnaviria</taxon>
        <taxon>Heunggongvirae</taxon>
        <taxon>Uroviricota</taxon>
        <taxon>Caudoviricetes</taxon>
        <taxon>Peduoviridae</taxon>
        <taxon>Maltschvirus</taxon>
        <taxon>Maltschvirus maltsch</taxon>
    </lineage>
</organism>
<evidence type="ECO:0000313" key="4">
    <source>
        <dbReference type="EMBL" id="CAB4178975.1"/>
    </source>
</evidence>
<reference evidence="3" key="1">
    <citation type="submission" date="2020-05" db="EMBL/GenBank/DDBJ databases">
        <authorList>
            <person name="Chiriac C."/>
            <person name="Salcher M."/>
            <person name="Ghai R."/>
            <person name="Kavagutti S V."/>
        </authorList>
    </citation>
    <scope>NUCLEOTIDE SEQUENCE</scope>
</reference>
<dbReference type="EMBL" id="LR798433">
    <property type="protein sequence ID" value="CAB5231652.1"/>
    <property type="molecule type" value="Genomic_DNA"/>
</dbReference>
<gene>
    <name evidence="4" type="ORF">UFOVP1034_21</name>
    <name evidence="5" type="ORF">UFOVP1177_21</name>
    <name evidence="6" type="ORF">UFOVP1243_8</name>
    <name evidence="7" type="ORF">UFOVP1581_137</name>
    <name evidence="2" type="ORF">UFOVP854_137</name>
    <name evidence="3" type="ORF">UFOVP964_137</name>
</gene>
<accession>A0A6J5PYM5</accession>
<keyword evidence="1" id="KW-0472">Membrane</keyword>
<proteinExistence type="predicted"/>
<evidence type="ECO:0000313" key="7">
    <source>
        <dbReference type="EMBL" id="CAB5231652.1"/>
    </source>
</evidence>
<evidence type="ECO:0000313" key="5">
    <source>
        <dbReference type="EMBL" id="CAB4189065.1"/>
    </source>
</evidence>
<dbReference type="EMBL" id="LR796979">
    <property type="protein sequence ID" value="CAB4178975.1"/>
    <property type="molecule type" value="Genomic_DNA"/>
</dbReference>
<sequence length="126" mass="14411">MTTVFTTIGIVAGALISLGVLLSPLYKKTKRFMQWMERFMRDWEGEDPTPGRDRVPGVMERLNKMDGELSQNGGYTTVKDRVDRLYENQTNVINKQDLLLEAFVELGERLIAIETCLTDTKTHNNN</sequence>
<feature type="transmembrane region" description="Helical" evidence="1">
    <location>
        <begin position="6"/>
        <end position="26"/>
    </location>
</feature>
<dbReference type="EMBL" id="LR796924">
    <property type="protein sequence ID" value="CAB4175226.1"/>
    <property type="molecule type" value="Genomic_DNA"/>
</dbReference>
<keyword evidence="1" id="KW-0812">Transmembrane</keyword>
<evidence type="ECO:0000313" key="3">
    <source>
        <dbReference type="EMBL" id="CAB4175226.1"/>
    </source>
</evidence>
<evidence type="ECO:0000313" key="2">
    <source>
        <dbReference type="EMBL" id="CAB4167038.1"/>
    </source>
</evidence>
<evidence type="ECO:0000313" key="6">
    <source>
        <dbReference type="EMBL" id="CAB4193013.1"/>
    </source>
</evidence>
<keyword evidence="1" id="KW-1133">Transmembrane helix</keyword>
<dbReference type="EMBL" id="LR796798">
    <property type="protein sequence ID" value="CAB4167038.1"/>
    <property type="molecule type" value="Genomic_DNA"/>
</dbReference>
<name>A0A6J5PYM5_9CAUD</name>
<dbReference type="EMBL" id="LR797132">
    <property type="protein sequence ID" value="CAB4189065.1"/>
    <property type="molecule type" value="Genomic_DNA"/>
</dbReference>